<gene>
    <name evidence="9" type="ORF">BME96_02585</name>
</gene>
<protein>
    <submittedName>
        <fullName evidence="9">Glycine/betaine ABC transporter permease</fullName>
    </submittedName>
</protein>
<keyword evidence="6 8" id="KW-1133">Transmembrane helix</keyword>
<feature type="transmembrane region" description="Helical" evidence="8">
    <location>
        <begin position="186"/>
        <end position="209"/>
    </location>
</feature>
<dbReference type="KEGG" id="vhl:BME96_02585"/>
<keyword evidence="4" id="KW-1003">Cell membrane</keyword>
<feature type="transmembrane region" description="Helical" evidence="8">
    <location>
        <begin position="7"/>
        <end position="24"/>
    </location>
</feature>
<feature type="transmembrane region" description="Helical" evidence="8">
    <location>
        <begin position="221"/>
        <end position="243"/>
    </location>
</feature>
<accession>A0AAC9IXG9</accession>
<dbReference type="Proteomes" id="UP000182945">
    <property type="component" value="Chromosome"/>
</dbReference>
<dbReference type="AlphaFoldDB" id="A0AAC9IXG9"/>
<dbReference type="NCBIfam" id="TIGR00842">
    <property type="entry name" value="bcct"/>
    <property type="match status" value="1"/>
</dbReference>
<dbReference type="GeneID" id="71513269"/>
<evidence type="ECO:0000256" key="6">
    <source>
        <dbReference type="ARBA" id="ARBA00022989"/>
    </source>
</evidence>
<evidence type="ECO:0000256" key="5">
    <source>
        <dbReference type="ARBA" id="ARBA00022692"/>
    </source>
</evidence>
<evidence type="ECO:0000256" key="1">
    <source>
        <dbReference type="ARBA" id="ARBA00004651"/>
    </source>
</evidence>
<dbReference type="Pfam" id="PF02028">
    <property type="entry name" value="BCCT"/>
    <property type="match status" value="1"/>
</dbReference>
<feature type="transmembrane region" description="Helical" evidence="8">
    <location>
        <begin position="44"/>
        <end position="64"/>
    </location>
</feature>
<keyword evidence="3" id="KW-0813">Transport</keyword>
<feature type="transmembrane region" description="Helical" evidence="8">
    <location>
        <begin position="312"/>
        <end position="329"/>
    </location>
</feature>
<dbReference type="GO" id="GO:0022857">
    <property type="term" value="F:transmembrane transporter activity"/>
    <property type="evidence" value="ECO:0007669"/>
    <property type="project" value="InterPro"/>
</dbReference>
<keyword evidence="7 8" id="KW-0472">Membrane</keyword>
<dbReference type="InterPro" id="IPR000060">
    <property type="entry name" value="BCCT_transptr"/>
</dbReference>
<dbReference type="PANTHER" id="PTHR30047">
    <property type="entry name" value="HIGH-AFFINITY CHOLINE TRANSPORT PROTEIN-RELATED"/>
    <property type="match status" value="1"/>
</dbReference>
<keyword evidence="5 8" id="KW-0812">Transmembrane</keyword>
<feature type="transmembrane region" description="Helical" evidence="8">
    <location>
        <begin position="84"/>
        <end position="105"/>
    </location>
</feature>
<evidence type="ECO:0000256" key="7">
    <source>
        <dbReference type="ARBA" id="ARBA00023136"/>
    </source>
</evidence>
<comment type="subcellular location">
    <subcellularLocation>
        <location evidence="1">Cell membrane</location>
        <topology evidence="1">Multi-pass membrane protein</topology>
    </subcellularLocation>
</comment>
<organism evidence="9 10">
    <name type="scientific">Virgibacillus halodenitrificans</name>
    <name type="common">Bacillus halodenitrificans</name>
    <dbReference type="NCBI Taxonomy" id="1482"/>
    <lineage>
        <taxon>Bacteria</taxon>
        <taxon>Bacillati</taxon>
        <taxon>Bacillota</taxon>
        <taxon>Bacilli</taxon>
        <taxon>Bacillales</taxon>
        <taxon>Bacillaceae</taxon>
        <taxon>Virgibacillus</taxon>
    </lineage>
</organism>
<feature type="transmembrane region" description="Helical" evidence="8">
    <location>
        <begin position="255"/>
        <end position="275"/>
    </location>
</feature>
<feature type="transmembrane region" description="Helical" evidence="8">
    <location>
        <begin position="341"/>
        <end position="360"/>
    </location>
</feature>
<evidence type="ECO:0000256" key="4">
    <source>
        <dbReference type="ARBA" id="ARBA00022475"/>
    </source>
</evidence>
<feature type="transmembrane region" description="Helical" evidence="8">
    <location>
        <begin position="463"/>
        <end position="483"/>
    </location>
</feature>
<dbReference type="PANTHER" id="PTHR30047:SF7">
    <property type="entry name" value="HIGH-AFFINITY CHOLINE TRANSPORT PROTEIN"/>
    <property type="match status" value="1"/>
</dbReference>
<reference evidence="9 10" key="1">
    <citation type="submission" date="2016-11" db="EMBL/GenBank/DDBJ databases">
        <title>Complete genome sequencing of Virgibacillus halodenitrificans PDB-F2.</title>
        <authorList>
            <person name="Sun Z."/>
            <person name="Zhou Y."/>
            <person name="Li H."/>
        </authorList>
    </citation>
    <scope>NUCLEOTIDE SEQUENCE [LARGE SCALE GENOMIC DNA]</scope>
    <source>
        <strain evidence="9 10">PDB-F2</strain>
    </source>
</reference>
<evidence type="ECO:0000313" key="9">
    <source>
        <dbReference type="EMBL" id="APC47134.1"/>
    </source>
</evidence>
<evidence type="ECO:0000256" key="8">
    <source>
        <dbReference type="SAM" id="Phobius"/>
    </source>
</evidence>
<feature type="transmembrane region" description="Helical" evidence="8">
    <location>
        <begin position="133"/>
        <end position="154"/>
    </location>
</feature>
<evidence type="ECO:0000256" key="3">
    <source>
        <dbReference type="ARBA" id="ARBA00022448"/>
    </source>
</evidence>
<evidence type="ECO:0000256" key="2">
    <source>
        <dbReference type="ARBA" id="ARBA00005658"/>
    </source>
</evidence>
<feature type="transmembrane region" description="Helical" evidence="8">
    <location>
        <begin position="394"/>
        <end position="417"/>
    </location>
</feature>
<sequence>MKQVTSVFWVSIVICIAFVLWGSLAPENLGTVTGDIQGFLTKNFGWFYLLSVTIFLLFSIYLIFSPYGKIRLGKQSDRPEYNKITWFAMLFSAGMGIGLIFWGSAEPLAHFAAPPNAEPETIEAARNSLRYTFFHWGFHTWAIYTVIGLAIAYFKFRREAPGLISATFEPILGNRVNGLIGKTIDVIAVFATIFGVATSLGLGASQIGGGLAFLTDIDNDFLTQFIIILIVTVLFMFSAWTGISKGIKYLSNTNIVLAVILILLTIIIGPGVYIMNLFSSTLGEYLQNIPSQSFEMAPFDAKHNEWIEGWTVFYWAWFIAWSPFVGTFIARVSKGRTVREFVLGVLIIPSLFSMFWFAVFGGTSLKQELDGVNTGLTDLATEQALFGMFESMPFGVIMTVVAVVLISTFFITSADSATFVLGMQTTNGSLNPPNTVKLSWGIIQAATASVLLASGGLEALQTASILSAFPFAIILLVMIYSLLKALKEDARRTFQKPDEKTNKNNVK</sequence>
<feature type="transmembrane region" description="Helical" evidence="8">
    <location>
        <begin position="438"/>
        <end position="457"/>
    </location>
</feature>
<name>A0AAC9IXG9_VIRHA</name>
<comment type="similarity">
    <text evidence="2">Belongs to the BCCT transporter (TC 2.A.15) family.</text>
</comment>
<proteinExistence type="inferred from homology"/>
<dbReference type="GO" id="GO:0005886">
    <property type="term" value="C:plasma membrane"/>
    <property type="evidence" value="ECO:0007669"/>
    <property type="project" value="UniProtKB-SubCell"/>
</dbReference>
<dbReference type="EMBL" id="CP017962">
    <property type="protein sequence ID" value="APC47134.1"/>
    <property type="molecule type" value="Genomic_DNA"/>
</dbReference>
<dbReference type="RefSeq" id="WP_071648196.1">
    <property type="nucleotide sequence ID" value="NZ_CP017962.1"/>
</dbReference>
<evidence type="ECO:0000313" key="10">
    <source>
        <dbReference type="Proteomes" id="UP000182945"/>
    </source>
</evidence>